<dbReference type="PANTHER" id="PTHR35983">
    <property type="entry name" value="UPF0166 PROTEIN TM_0021"/>
    <property type="match status" value="1"/>
</dbReference>
<dbReference type="Gene3D" id="3.30.70.120">
    <property type="match status" value="1"/>
</dbReference>
<dbReference type="RefSeq" id="WP_235706092.1">
    <property type="nucleotide sequence ID" value="NZ_JAKGBZ010000081.1"/>
</dbReference>
<evidence type="ECO:0000256" key="1">
    <source>
        <dbReference type="ARBA" id="ARBA00010554"/>
    </source>
</evidence>
<accession>A0ABS9E195</accession>
<sequence>MRDMEDAILLRIFLGEDDMIDGKPLYRAVIEYSRKAGLAGATALPAPLGFGISRVLRSGLNLDVGIHLPIVVEIVDRTEKIEAFLPIVDDMMQSGPATIERARVLHYGRKKPGLIECFRQQFFGQPMHS</sequence>
<dbReference type="InterPro" id="IPR015867">
    <property type="entry name" value="N-reg_PII/ATP_PRibTrfase_C"/>
</dbReference>
<name>A0ABS9E195_9PROT</name>
<reference evidence="2 3" key="1">
    <citation type="submission" date="2022-01" db="EMBL/GenBank/DDBJ databases">
        <authorList>
            <person name="Won M."/>
            <person name="Kim S.-J."/>
            <person name="Kwon S.-W."/>
        </authorList>
    </citation>
    <scope>NUCLEOTIDE SEQUENCE [LARGE SCALE GENOMIC DNA]</scope>
    <source>
        <strain evidence="2 3">KCTC 23505</strain>
    </source>
</reference>
<comment type="similarity">
    <text evidence="1">Belongs to the UPF0166 family.</text>
</comment>
<comment type="caution">
    <text evidence="2">The sequence shown here is derived from an EMBL/GenBank/DDBJ whole genome shotgun (WGS) entry which is preliminary data.</text>
</comment>
<dbReference type="PANTHER" id="PTHR35983:SF1">
    <property type="entry name" value="UPF0166 PROTEIN TM_0021"/>
    <property type="match status" value="1"/>
</dbReference>
<dbReference type="EMBL" id="JAKGBZ010000081">
    <property type="protein sequence ID" value="MCF3948782.1"/>
    <property type="molecule type" value="Genomic_DNA"/>
</dbReference>
<gene>
    <name evidence="2" type="ORF">L2A60_19205</name>
</gene>
<evidence type="ECO:0000313" key="2">
    <source>
        <dbReference type="EMBL" id="MCF3948782.1"/>
    </source>
</evidence>
<dbReference type="Pfam" id="PF02641">
    <property type="entry name" value="DUF190"/>
    <property type="match status" value="1"/>
</dbReference>
<dbReference type="Proteomes" id="UP001521209">
    <property type="component" value="Unassembled WGS sequence"/>
</dbReference>
<proteinExistence type="inferred from homology"/>
<dbReference type="SUPFAM" id="SSF54913">
    <property type="entry name" value="GlnB-like"/>
    <property type="match status" value="1"/>
</dbReference>
<dbReference type="InterPro" id="IPR011322">
    <property type="entry name" value="N-reg_PII-like_a/b"/>
</dbReference>
<dbReference type="InterPro" id="IPR003793">
    <property type="entry name" value="UPF0166"/>
</dbReference>
<protein>
    <submittedName>
        <fullName evidence="2">DUF190 domain-containing protein</fullName>
    </submittedName>
</protein>
<keyword evidence="3" id="KW-1185">Reference proteome</keyword>
<evidence type="ECO:0000313" key="3">
    <source>
        <dbReference type="Proteomes" id="UP001521209"/>
    </source>
</evidence>
<organism evidence="2 3">
    <name type="scientific">Acidiphilium iwatense</name>
    <dbReference type="NCBI Taxonomy" id="768198"/>
    <lineage>
        <taxon>Bacteria</taxon>
        <taxon>Pseudomonadati</taxon>
        <taxon>Pseudomonadota</taxon>
        <taxon>Alphaproteobacteria</taxon>
        <taxon>Acetobacterales</taxon>
        <taxon>Acidocellaceae</taxon>
        <taxon>Acidiphilium</taxon>
    </lineage>
</organism>